<gene>
    <name evidence="3" type="ORF">HOV93_16980</name>
</gene>
<dbReference type="EMBL" id="JABRWO010000004">
    <property type="protein sequence ID" value="MBA2114532.1"/>
    <property type="molecule type" value="Genomic_DNA"/>
</dbReference>
<feature type="transmembrane region" description="Helical" evidence="2">
    <location>
        <begin position="118"/>
        <end position="143"/>
    </location>
</feature>
<name>A0A7V9A6P5_9BACT</name>
<keyword evidence="4" id="KW-1185">Reference proteome</keyword>
<evidence type="ECO:0000256" key="1">
    <source>
        <dbReference type="SAM" id="MobiDB-lite"/>
    </source>
</evidence>
<evidence type="ECO:0000313" key="4">
    <source>
        <dbReference type="Proteomes" id="UP000551616"/>
    </source>
</evidence>
<feature type="compositionally biased region" description="Low complexity" evidence="1">
    <location>
        <begin position="291"/>
        <end position="300"/>
    </location>
</feature>
<feature type="compositionally biased region" description="Basic and acidic residues" evidence="1">
    <location>
        <begin position="274"/>
        <end position="287"/>
    </location>
</feature>
<dbReference type="Proteomes" id="UP000551616">
    <property type="component" value="Unassembled WGS sequence"/>
</dbReference>
<accession>A0A7V9A6P5</accession>
<feature type="compositionally biased region" description="Low complexity" evidence="1">
    <location>
        <begin position="185"/>
        <end position="194"/>
    </location>
</feature>
<feature type="compositionally biased region" description="Polar residues" evidence="1">
    <location>
        <begin position="208"/>
        <end position="223"/>
    </location>
</feature>
<keyword evidence="2" id="KW-0812">Transmembrane</keyword>
<proteinExistence type="predicted"/>
<dbReference type="RefSeq" id="WP_207395995.1">
    <property type="nucleotide sequence ID" value="NZ_JABRWO010000004.1"/>
</dbReference>
<keyword evidence="2" id="KW-0472">Membrane</keyword>
<feature type="compositionally biased region" description="Basic and acidic residues" evidence="1">
    <location>
        <begin position="241"/>
        <end position="260"/>
    </location>
</feature>
<feature type="region of interest" description="Disordered" evidence="1">
    <location>
        <begin position="78"/>
        <end position="114"/>
    </location>
</feature>
<evidence type="ECO:0000256" key="2">
    <source>
        <dbReference type="SAM" id="Phobius"/>
    </source>
</evidence>
<organism evidence="3 4">
    <name type="scientific">Bremerella alba</name>
    <dbReference type="NCBI Taxonomy" id="980252"/>
    <lineage>
        <taxon>Bacteria</taxon>
        <taxon>Pseudomonadati</taxon>
        <taxon>Planctomycetota</taxon>
        <taxon>Planctomycetia</taxon>
        <taxon>Pirellulales</taxon>
        <taxon>Pirellulaceae</taxon>
        <taxon>Bremerella</taxon>
    </lineage>
</organism>
<keyword evidence="2" id="KW-1133">Transmembrane helix</keyword>
<dbReference type="AlphaFoldDB" id="A0A7V9A6P5"/>
<sequence>MLSSSCPRCHDSIRIPAFAKETSVIRCPRCTEEFPLSEIFSSLPPEAEIVSGPGSEVNIAAPAGLADTSEYNLVGASNEPTTDFQIRDSGPLASGPPMAKIDSSRPSRKPKKSEPNPILEFAKIIVGGAAGLAIAVVAIMWFGHQDVFKIVPKLPTQVYFLIPDELRTKEMKTLAAEGNSPTVPPSDSDVPVESIPTEGAPVDDASDADNQVSRNQPVDNPNESPLAAAFNEQVNASKQSTPEKKPAAKPNPKPEGRRVNAEMPVSKPAGAAEPKAEPKEPSVEPKKKPSAKPMQPTTEPEMTEEPAKAPQAKPTEPAAESKEPTPIDPVLVEMITEASEELGPIGAEIPPPAQAGQAEPVSEGNVDLSPVDDGDK</sequence>
<protein>
    <submittedName>
        <fullName evidence="3">Uncharacterized protein</fullName>
    </submittedName>
</protein>
<reference evidence="3 4" key="1">
    <citation type="submission" date="2020-05" db="EMBL/GenBank/DDBJ databases">
        <title>Bremerella alba sp. nov., a novel planctomycete isolated from the surface of the macroalga Fucus spiralis.</title>
        <authorList>
            <person name="Godinho O."/>
            <person name="Botelho R."/>
            <person name="Albuquerque L."/>
            <person name="Wiegand S."/>
            <person name="Da Costa M.S."/>
            <person name="Lobo-Da-Cunha A."/>
            <person name="Jogler C."/>
            <person name="Lage O.M."/>
        </authorList>
    </citation>
    <scope>NUCLEOTIDE SEQUENCE [LARGE SCALE GENOMIC DNA]</scope>
    <source>
        <strain evidence="3 4">FF15</strain>
    </source>
</reference>
<comment type="caution">
    <text evidence="3">The sequence shown here is derived from an EMBL/GenBank/DDBJ whole genome shotgun (WGS) entry which is preliminary data.</text>
</comment>
<feature type="region of interest" description="Disordered" evidence="1">
    <location>
        <begin position="175"/>
        <end position="376"/>
    </location>
</feature>
<evidence type="ECO:0000313" key="3">
    <source>
        <dbReference type="EMBL" id="MBA2114532.1"/>
    </source>
</evidence>